<sequence>MSKGEETKSRILHQAAELFNQQGYAGSSMSDIMRVTGLQKGGIYNHFQSKDDLALQAFDFAIARIHQHTRFALRSKRHAVERLQAIIGIFSSFTENPPIKGGCPLLNTAVESDDAHPALRERAQQAMNSWLHLIRRIVETGIKKGEIRSEVSADEIATIIIATLEGAVMMSKLYGDSIHMHRVINHLNEHLETHLRMYGKNHEIENNATK</sequence>
<dbReference type="GO" id="GO:0003677">
    <property type="term" value="F:DNA binding"/>
    <property type="evidence" value="ECO:0007669"/>
    <property type="project" value="UniProtKB-UniRule"/>
</dbReference>
<evidence type="ECO:0000313" key="6">
    <source>
        <dbReference type="EMBL" id="GBG20926.1"/>
    </source>
</evidence>
<evidence type="ECO:0000256" key="3">
    <source>
        <dbReference type="ARBA" id="ARBA00023163"/>
    </source>
</evidence>
<dbReference type="PANTHER" id="PTHR47506:SF3">
    <property type="entry name" value="HTH-TYPE TRANSCRIPTIONAL REGULATOR LMRA"/>
    <property type="match status" value="1"/>
</dbReference>
<dbReference type="Gene3D" id="1.10.357.10">
    <property type="entry name" value="Tetracycline Repressor, domain 2"/>
    <property type="match status" value="1"/>
</dbReference>
<dbReference type="SUPFAM" id="SSF46689">
    <property type="entry name" value="Homeodomain-like"/>
    <property type="match status" value="1"/>
</dbReference>
<dbReference type="Proteomes" id="UP000245124">
    <property type="component" value="Unassembled WGS sequence"/>
</dbReference>
<dbReference type="InterPro" id="IPR023772">
    <property type="entry name" value="DNA-bd_HTH_TetR-type_CS"/>
</dbReference>
<evidence type="ECO:0000256" key="2">
    <source>
        <dbReference type="ARBA" id="ARBA00023125"/>
    </source>
</evidence>
<proteinExistence type="predicted"/>
<reference evidence="6 7" key="1">
    <citation type="submission" date="2017-06" db="EMBL/GenBank/DDBJ databases">
        <title>Genome sequencing of cyanobaciteial culture collection at National Institute for Environmental Studies (NIES).</title>
        <authorList>
            <person name="Hirose Y."/>
            <person name="Shimura Y."/>
            <person name="Fujisawa T."/>
            <person name="Nakamura Y."/>
            <person name="Kawachi M."/>
        </authorList>
    </citation>
    <scope>NUCLEOTIDE SEQUENCE [LARGE SCALE GENOMIC DNA]</scope>
    <source>
        <strain evidence="6 7">NIES-4072</strain>
    </source>
</reference>
<dbReference type="SUPFAM" id="SSF48498">
    <property type="entry name" value="Tetracyclin repressor-like, C-terminal domain"/>
    <property type="match status" value="1"/>
</dbReference>
<dbReference type="InterPro" id="IPR009057">
    <property type="entry name" value="Homeodomain-like_sf"/>
</dbReference>
<protein>
    <submittedName>
        <fullName evidence="6">TetR family transcriptional regulator</fullName>
    </submittedName>
</protein>
<dbReference type="PRINTS" id="PR00455">
    <property type="entry name" value="HTHTETR"/>
</dbReference>
<feature type="domain" description="HTH tetR-type" evidence="5">
    <location>
        <begin position="5"/>
        <end position="65"/>
    </location>
</feature>
<keyword evidence="1" id="KW-0805">Transcription regulation</keyword>
<dbReference type="AlphaFoldDB" id="A0A2R5FQ92"/>
<dbReference type="OrthoDB" id="9814200at2"/>
<gene>
    <name evidence="6" type="ORF">NIES4072_46080</name>
</gene>
<evidence type="ECO:0000259" key="5">
    <source>
        <dbReference type="PROSITE" id="PS50977"/>
    </source>
</evidence>
<evidence type="ECO:0000256" key="1">
    <source>
        <dbReference type="ARBA" id="ARBA00023015"/>
    </source>
</evidence>
<evidence type="ECO:0000313" key="7">
    <source>
        <dbReference type="Proteomes" id="UP000245124"/>
    </source>
</evidence>
<dbReference type="Pfam" id="PF16925">
    <property type="entry name" value="TetR_C_13"/>
    <property type="match status" value="1"/>
</dbReference>
<comment type="caution">
    <text evidence="6">The sequence shown here is derived from an EMBL/GenBank/DDBJ whole genome shotgun (WGS) entry which is preliminary data.</text>
</comment>
<dbReference type="RefSeq" id="WP_109010917.1">
    <property type="nucleotide sequence ID" value="NZ_BDUD01000001.1"/>
</dbReference>
<evidence type="ECO:0000256" key="4">
    <source>
        <dbReference type="PROSITE-ProRule" id="PRU00335"/>
    </source>
</evidence>
<dbReference type="Pfam" id="PF00440">
    <property type="entry name" value="TetR_N"/>
    <property type="match status" value="1"/>
</dbReference>
<feature type="DNA-binding region" description="H-T-H motif" evidence="4">
    <location>
        <begin position="28"/>
        <end position="47"/>
    </location>
</feature>
<dbReference type="PROSITE" id="PS50977">
    <property type="entry name" value="HTH_TETR_2"/>
    <property type="match status" value="1"/>
</dbReference>
<dbReference type="InterPro" id="IPR001647">
    <property type="entry name" value="HTH_TetR"/>
</dbReference>
<name>A0A2R5FQ92_NOSCO</name>
<dbReference type="PANTHER" id="PTHR47506">
    <property type="entry name" value="TRANSCRIPTIONAL REGULATORY PROTEIN"/>
    <property type="match status" value="1"/>
</dbReference>
<dbReference type="InterPro" id="IPR011075">
    <property type="entry name" value="TetR_C"/>
</dbReference>
<keyword evidence="3" id="KW-0804">Transcription</keyword>
<dbReference type="EMBL" id="BDUD01000001">
    <property type="protein sequence ID" value="GBG20926.1"/>
    <property type="molecule type" value="Genomic_DNA"/>
</dbReference>
<dbReference type="InterPro" id="IPR036271">
    <property type="entry name" value="Tet_transcr_reg_TetR-rel_C_sf"/>
</dbReference>
<accession>A0A2R5FQ92</accession>
<dbReference type="PROSITE" id="PS01081">
    <property type="entry name" value="HTH_TETR_1"/>
    <property type="match status" value="1"/>
</dbReference>
<organism evidence="6 7">
    <name type="scientific">Nostoc commune NIES-4072</name>
    <dbReference type="NCBI Taxonomy" id="2005467"/>
    <lineage>
        <taxon>Bacteria</taxon>
        <taxon>Bacillati</taxon>
        <taxon>Cyanobacteriota</taxon>
        <taxon>Cyanophyceae</taxon>
        <taxon>Nostocales</taxon>
        <taxon>Nostocaceae</taxon>
        <taxon>Nostoc</taxon>
    </lineage>
</organism>
<keyword evidence="2 4" id="KW-0238">DNA-binding</keyword>
<keyword evidence="7" id="KW-1185">Reference proteome</keyword>